<dbReference type="EMBL" id="OX459119">
    <property type="protein sequence ID" value="CAI9093533.1"/>
    <property type="molecule type" value="Genomic_DNA"/>
</dbReference>
<feature type="compositionally biased region" description="Basic and acidic residues" evidence="6">
    <location>
        <begin position="846"/>
        <end position="855"/>
    </location>
</feature>
<dbReference type="PANTHER" id="PTHR11062">
    <property type="entry name" value="EXOSTOSIN HEPARAN SULFATE GLYCOSYLTRANSFERASE -RELATED"/>
    <property type="match status" value="1"/>
</dbReference>
<dbReference type="Proteomes" id="UP001161247">
    <property type="component" value="Chromosome 2"/>
</dbReference>
<keyword evidence="4" id="KW-0735">Signal-anchor</keyword>
<comment type="similarity">
    <text evidence="2">Belongs to the glycosyltransferase 47 family.</text>
</comment>
<keyword evidence="5" id="KW-0333">Golgi apparatus</keyword>
<comment type="subcellular location">
    <subcellularLocation>
        <location evidence="1">Golgi apparatus membrane</location>
        <topology evidence="1">Single-pass type II membrane protein</topology>
    </subcellularLocation>
</comment>
<accession>A0AAV1CEU5</accession>
<dbReference type="GO" id="GO:0016757">
    <property type="term" value="F:glycosyltransferase activity"/>
    <property type="evidence" value="ECO:0007669"/>
    <property type="project" value="UniProtKB-KW"/>
</dbReference>
<evidence type="ECO:0000256" key="4">
    <source>
        <dbReference type="ARBA" id="ARBA00022968"/>
    </source>
</evidence>
<evidence type="ECO:0000256" key="6">
    <source>
        <dbReference type="SAM" id="MobiDB-lite"/>
    </source>
</evidence>
<feature type="compositionally biased region" description="Basic and acidic residues" evidence="6">
    <location>
        <begin position="814"/>
        <end position="833"/>
    </location>
</feature>
<keyword evidence="3" id="KW-0808">Transferase</keyword>
<evidence type="ECO:0000256" key="3">
    <source>
        <dbReference type="ARBA" id="ARBA00022676"/>
    </source>
</evidence>
<evidence type="ECO:0000256" key="1">
    <source>
        <dbReference type="ARBA" id="ARBA00004323"/>
    </source>
</evidence>
<dbReference type="PANTHER" id="PTHR11062:SF108">
    <property type="entry name" value="EXOSTOSIN FAMILY PROTEIN"/>
    <property type="match status" value="1"/>
</dbReference>
<feature type="region of interest" description="Disordered" evidence="6">
    <location>
        <begin position="809"/>
        <end position="855"/>
    </location>
</feature>
<sequence>MYIKSKLACLVENRRLLLLVALLFALVVSVQYFELPYGNAFFSLFYAGKAQFASVGNLLAGNSSGTISSAKPSVDWNSTSSGGLNSTDHTNETNATKVSDVNDTTRKHSVDSSSGPEDEIPSTDFMELNKTSMPEVEGTTNLVPGKASDESEIKPDPNISVDRENENADHPSPTPSFTVRSSDSHPPFRAPVSKGTDSGAPMGSVGHNASSSYKDENNTIHKTDSPGLLKTNPAPLLNYSSVNSSHNAKRKSKNLKDVVVSLPQMNEMFISSLTSYRAKKPRWVSKSDKELIHAKSLIWSSHSVRDDPSLHAPLFRNLSKFKRSYELMEQTLKVYIYKEGKRPIFHTPVLKGIYASEGWFMKLLKGNKKFVTKNPEKAHLFYLPFSSRMLEETLYSPDLHSRSNLVQHLSDYLSLLSSRYSFWNRTGGADHFLVACHDWAPAETEQIMANCIRALCNSDITKEGFQFGKDVALAETSVRSAQNPLKQLGGHPPSQRSILAFFAGRMHGDVRPILLQHWQGKDPDMKIFGKMERVKGQMNYVDHMKSSKYCICAKGYEVNSPRVIEAIFYDCVPVIISDNFVPPFFETFKWESFAVFVPEKDIPNLKNILVSIPEKKYLELQRNVKLAQQHFLWHFKPVKYDIFHMILHSIWYTRVFQSLKRESLILKIYHLSVARMSSCKSAYPTKMFTDPEVQEQPTSRSSDPVLEFHKKGFITLEKARNIGKLKKLGLMNSFTMDKDFGAAEELFSVSLISLPFTVAEIQYINQLASLAGNKRLLILLVLFISSSTFSREKYSAGDKNLTTYNNNGLNSSADHIHGTSDATKFPDDKDATGKHPSGHDASSVMSKDEVQETEKNDGVLKRMMDHSSSSNKSGNVSNVIRSSETLVVSLSQMNEMFVSNLTSYRAKKPQWASKSDQEMLVAKSLIWSSPDVENDPSLHAPLFRNFSMFKRSYELMEQTLKVYIYTEGETPIFHTPVLRGIYASEGWFMKLLKENKKFVTRNPKDAHLFYLPFSSWMLKKTLYVQNSSNSQRDMVQYLNNYISLISSRYEFWNRTGGADHFFVACQDSAPAETKRIMANCIRGLCNSDIVKEGFQFGKDVPLVETFVRLAQDPLKGLGGKPASKRKFLAFFGGNNHGYLRPILLQHWQDKDPDMKIFGRMTELELQGHTGYIEYMKNTRYCICAKGYEVNSPRVAEAIFYECVPVIISDNFIPPFFETFNWESFSVFVAEKDIPDLKNILVSIPEDKYLELQRNVKMVQHHFLWHFKPVKYDIFHMILHSIWFTRVFQIGST</sequence>
<feature type="domain" description="Exostosin GT47" evidence="7">
    <location>
        <begin position="329"/>
        <end position="611"/>
    </location>
</feature>
<evidence type="ECO:0000313" key="9">
    <source>
        <dbReference type="Proteomes" id="UP001161247"/>
    </source>
</evidence>
<evidence type="ECO:0000256" key="5">
    <source>
        <dbReference type="ARBA" id="ARBA00023034"/>
    </source>
</evidence>
<gene>
    <name evidence="8" type="ORF">OLC1_LOCUS4918</name>
</gene>
<dbReference type="InterPro" id="IPR004263">
    <property type="entry name" value="Exostosin"/>
</dbReference>
<protein>
    <submittedName>
        <fullName evidence="8">OLC1v1029045C1</fullName>
    </submittedName>
</protein>
<keyword evidence="9" id="KW-1185">Reference proteome</keyword>
<evidence type="ECO:0000259" key="7">
    <source>
        <dbReference type="Pfam" id="PF03016"/>
    </source>
</evidence>
<dbReference type="GO" id="GO:0000139">
    <property type="term" value="C:Golgi membrane"/>
    <property type="evidence" value="ECO:0007669"/>
    <property type="project" value="UniProtKB-SubCell"/>
</dbReference>
<dbReference type="Pfam" id="PF03016">
    <property type="entry name" value="Exostosin_GT47"/>
    <property type="match status" value="2"/>
</dbReference>
<organism evidence="8 9">
    <name type="scientific">Oldenlandia corymbosa var. corymbosa</name>
    <dbReference type="NCBI Taxonomy" id="529605"/>
    <lineage>
        <taxon>Eukaryota</taxon>
        <taxon>Viridiplantae</taxon>
        <taxon>Streptophyta</taxon>
        <taxon>Embryophyta</taxon>
        <taxon>Tracheophyta</taxon>
        <taxon>Spermatophyta</taxon>
        <taxon>Magnoliopsida</taxon>
        <taxon>eudicotyledons</taxon>
        <taxon>Gunneridae</taxon>
        <taxon>Pentapetalae</taxon>
        <taxon>asterids</taxon>
        <taxon>lamiids</taxon>
        <taxon>Gentianales</taxon>
        <taxon>Rubiaceae</taxon>
        <taxon>Rubioideae</taxon>
        <taxon>Spermacoceae</taxon>
        <taxon>Hedyotis-Oldenlandia complex</taxon>
        <taxon>Oldenlandia</taxon>
    </lineage>
</organism>
<proteinExistence type="inferred from homology"/>
<feature type="compositionally biased region" description="Basic and acidic residues" evidence="6">
    <location>
        <begin position="213"/>
        <end position="224"/>
    </location>
</feature>
<name>A0AAV1CEU5_OLDCO</name>
<reference evidence="8" key="1">
    <citation type="submission" date="2023-03" db="EMBL/GenBank/DDBJ databases">
        <authorList>
            <person name="Julca I."/>
        </authorList>
    </citation>
    <scope>NUCLEOTIDE SEQUENCE</scope>
</reference>
<feature type="compositionally biased region" description="Basic and acidic residues" evidence="6">
    <location>
        <begin position="147"/>
        <end position="169"/>
    </location>
</feature>
<keyword evidence="4" id="KW-0812">Transmembrane</keyword>
<evidence type="ECO:0000313" key="8">
    <source>
        <dbReference type="EMBL" id="CAI9093533.1"/>
    </source>
</evidence>
<feature type="domain" description="Exostosin GT47" evidence="7">
    <location>
        <begin position="957"/>
        <end position="1242"/>
    </location>
</feature>
<feature type="compositionally biased region" description="Polar residues" evidence="6">
    <location>
        <begin position="68"/>
        <end position="102"/>
    </location>
</feature>
<keyword evidence="3" id="KW-0328">Glycosyltransferase</keyword>
<evidence type="ECO:0000256" key="2">
    <source>
        <dbReference type="ARBA" id="ARBA00010271"/>
    </source>
</evidence>
<dbReference type="InterPro" id="IPR040911">
    <property type="entry name" value="Exostosin_GT47"/>
</dbReference>
<feature type="region of interest" description="Disordered" evidence="6">
    <location>
        <begin position="68"/>
        <end position="250"/>
    </location>
</feature>